<organism evidence="4 5">
    <name type="scientific">Raoultella planticola</name>
    <name type="common">Klebsiella planticola</name>
    <dbReference type="NCBI Taxonomy" id="575"/>
    <lineage>
        <taxon>Bacteria</taxon>
        <taxon>Pseudomonadati</taxon>
        <taxon>Pseudomonadota</taxon>
        <taxon>Gammaproteobacteria</taxon>
        <taxon>Enterobacterales</taxon>
        <taxon>Enterobacteriaceae</taxon>
        <taxon>Klebsiella/Raoultella group</taxon>
        <taxon>Raoultella</taxon>
    </lineage>
</organism>
<dbReference type="Gene3D" id="3.40.718.10">
    <property type="entry name" value="Isopropylmalate Dehydrogenase"/>
    <property type="match status" value="1"/>
</dbReference>
<evidence type="ECO:0000256" key="1">
    <source>
        <dbReference type="ARBA" id="ARBA00022723"/>
    </source>
</evidence>
<dbReference type="AlphaFoldDB" id="A0A485CCV1"/>
<evidence type="ECO:0000256" key="3">
    <source>
        <dbReference type="ARBA" id="ARBA00023027"/>
    </source>
</evidence>
<accession>A0A485CCV1</accession>
<dbReference type="InterPro" id="IPR005255">
    <property type="entry name" value="PdxA_fam"/>
</dbReference>
<dbReference type="Pfam" id="PF04166">
    <property type="entry name" value="PdxA"/>
    <property type="match status" value="1"/>
</dbReference>
<name>A0A485CCV1_RAOPL</name>
<dbReference type="EMBL" id="CAADJE010000026">
    <property type="protein sequence ID" value="VFS82467.1"/>
    <property type="molecule type" value="Genomic_DNA"/>
</dbReference>
<dbReference type="GO" id="GO:0051287">
    <property type="term" value="F:NAD binding"/>
    <property type="evidence" value="ECO:0007669"/>
    <property type="project" value="InterPro"/>
</dbReference>
<evidence type="ECO:0000313" key="4">
    <source>
        <dbReference type="EMBL" id="VFS82467.1"/>
    </source>
</evidence>
<evidence type="ECO:0000313" key="5">
    <source>
        <dbReference type="Proteomes" id="UP000345637"/>
    </source>
</evidence>
<evidence type="ECO:0000256" key="2">
    <source>
        <dbReference type="ARBA" id="ARBA00023002"/>
    </source>
</evidence>
<protein>
    <submittedName>
        <fullName evidence="4">4-hydroxythreonine-4-phosphate dehydrogenase 2</fullName>
        <ecNumber evidence="4">1.1.1.262</ecNumber>
    </submittedName>
</protein>
<keyword evidence="2 4" id="KW-0560">Oxidoreductase</keyword>
<proteinExistence type="predicted"/>
<sequence length="179" mass="19923">MATPKIFAHLTDTRDPLTLFQVRTLRVFFLTRHLSLVEAIRSLTPEKVCDYAVRCTRALQQLGVPQPKLVVAAINPHGGEHGLFGHEDDEVLLPGIELAREQGIAIEGPKPADSVFHFALLGHGMPYCRRTMTRGISPPKWWTSTAPFLSPAACLSYEPPLITVRQMILRVRGLPIRLA</sequence>
<dbReference type="GO" id="GO:0046872">
    <property type="term" value="F:metal ion binding"/>
    <property type="evidence" value="ECO:0007669"/>
    <property type="project" value="UniProtKB-KW"/>
</dbReference>
<keyword evidence="1" id="KW-0479">Metal-binding</keyword>
<reference evidence="4 5" key="1">
    <citation type="submission" date="2019-03" db="EMBL/GenBank/DDBJ databases">
        <authorList>
            <consortium name="Pathogen Informatics"/>
        </authorList>
    </citation>
    <scope>NUCLEOTIDE SEQUENCE [LARGE SCALE GENOMIC DNA]</scope>
    <source>
        <strain evidence="4 5">NCTC12998</strain>
    </source>
</reference>
<dbReference type="PANTHER" id="PTHR30004">
    <property type="entry name" value="4-HYDROXYTHREONINE-4-PHOSPHATE DEHYDROGENASE"/>
    <property type="match status" value="1"/>
</dbReference>
<dbReference type="GO" id="GO:0050570">
    <property type="term" value="F:4-hydroxythreonine-4-phosphate dehydrogenase activity"/>
    <property type="evidence" value="ECO:0007669"/>
    <property type="project" value="UniProtKB-EC"/>
</dbReference>
<dbReference type="Proteomes" id="UP000345637">
    <property type="component" value="Unassembled WGS sequence"/>
</dbReference>
<dbReference type="PANTHER" id="PTHR30004:SF6">
    <property type="entry name" value="D-THREONATE 4-PHOSPHATE DEHYDROGENASE"/>
    <property type="match status" value="1"/>
</dbReference>
<dbReference type="EC" id="1.1.1.262" evidence="4"/>
<keyword evidence="3" id="KW-0520">NAD</keyword>
<gene>
    <name evidence="4" type="primary">pdxA2_3</name>
    <name evidence="4" type="ORF">NCTC12998_05629</name>
</gene>
<dbReference type="SUPFAM" id="SSF53659">
    <property type="entry name" value="Isocitrate/Isopropylmalate dehydrogenase-like"/>
    <property type="match status" value="1"/>
</dbReference>